<evidence type="ECO:0000313" key="3">
    <source>
        <dbReference type="EMBL" id="MFC4293434.1"/>
    </source>
</evidence>
<gene>
    <name evidence="3" type="ORF">ACFOWX_13505</name>
</gene>
<evidence type="ECO:0000256" key="2">
    <source>
        <dbReference type="SAM" id="SignalP"/>
    </source>
</evidence>
<name>A0ABV8RKY6_9SPHN</name>
<dbReference type="EMBL" id="JBHSDH010000032">
    <property type="protein sequence ID" value="MFC4293434.1"/>
    <property type="molecule type" value="Genomic_DNA"/>
</dbReference>
<accession>A0ABV8RKY6</accession>
<comment type="caution">
    <text evidence="3">The sequence shown here is derived from an EMBL/GenBank/DDBJ whole genome shotgun (WGS) entry which is preliminary data.</text>
</comment>
<feature type="region of interest" description="Disordered" evidence="1">
    <location>
        <begin position="51"/>
        <end position="70"/>
    </location>
</feature>
<feature type="chain" id="PRO_5046477603" evidence="2">
    <location>
        <begin position="24"/>
        <end position="210"/>
    </location>
</feature>
<feature type="signal peptide" evidence="2">
    <location>
        <begin position="1"/>
        <end position="23"/>
    </location>
</feature>
<protein>
    <submittedName>
        <fullName evidence="3">Uncharacterized protein</fullName>
    </submittedName>
</protein>
<dbReference type="Proteomes" id="UP001595887">
    <property type="component" value="Unassembled WGS sequence"/>
</dbReference>
<keyword evidence="2" id="KW-0732">Signal</keyword>
<keyword evidence="4" id="KW-1185">Reference proteome</keyword>
<reference evidence="4" key="1">
    <citation type="journal article" date="2019" name="Int. J. Syst. Evol. Microbiol.">
        <title>The Global Catalogue of Microorganisms (GCM) 10K type strain sequencing project: providing services to taxonomists for standard genome sequencing and annotation.</title>
        <authorList>
            <consortium name="The Broad Institute Genomics Platform"/>
            <consortium name="The Broad Institute Genome Sequencing Center for Infectious Disease"/>
            <person name="Wu L."/>
            <person name="Ma J."/>
        </authorList>
    </citation>
    <scope>NUCLEOTIDE SEQUENCE [LARGE SCALE GENOMIC DNA]</scope>
    <source>
        <strain evidence="4">CECT 8531</strain>
    </source>
</reference>
<evidence type="ECO:0000256" key="1">
    <source>
        <dbReference type="SAM" id="MobiDB-lite"/>
    </source>
</evidence>
<evidence type="ECO:0000313" key="4">
    <source>
        <dbReference type="Proteomes" id="UP001595887"/>
    </source>
</evidence>
<dbReference type="RefSeq" id="WP_381425177.1">
    <property type="nucleotide sequence ID" value="NZ_JBHSDH010000032.1"/>
</dbReference>
<proteinExistence type="predicted"/>
<sequence>MKYNQLYGAIAAIAVIIGSPAAANSTGLDANQLPMKQALEKAAEAKIAYQQRSKANPVPAPTPRAPSAQIQMPPPEAMIIMIRSSLVALSQANVTNNYTVLNQLGSENFRSANPPARLSELFAPFRTNKVDLAPVVFVTPQLSQQPQIVDGKLRLVGNFPTQPMRVDFDLQFEPTDGLWKLFGLSVNLNRAAPPAQPQFVPGSGADQPSR</sequence>
<organism evidence="3 4">
    <name type="scientific">Sphingorhabdus arenilitoris</name>
    <dbReference type="NCBI Taxonomy" id="1490041"/>
    <lineage>
        <taxon>Bacteria</taxon>
        <taxon>Pseudomonadati</taxon>
        <taxon>Pseudomonadota</taxon>
        <taxon>Alphaproteobacteria</taxon>
        <taxon>Sphingomonadales</taxon>
        <taxon>Sphingomonadaceae</taxon>
        <taxon>Sphingorhabdus</taxon>
    </lineage>
</organism>